<organism evidence="2">
    <name type="scientific">Anthurium amnicola</name>
    <dbReference type="NCBI Taxonomy" id="1678845"/>
    <lineage>
        <taxon>Eukaryota</taxon>
        <taxon>Viridiplantae</taxon>
        <taxon>Streptophyta</taxon>
        <taxon>Embryophyta</taxon>
        <taxon>Tracheophyta</taxon>
        <taxon>Spermatophyta</taxon>
        <taxon>Magnoliopsida</taxon>
        <taxon>Liliopsida</taxon>
        <taxon>Araceae</taxon>
        <taxon>Pothoideae</taxon>
        <taxon>Potheae</taxon>
        <taxon>Anthurium</taxon>
    </lineage>
</organism>
<feature type="region of interest" description="Disordered" evidence="1">
    <location>
        <begin position="597"/>
        <end position="616"/>
    </location>
</feature>
<evidence type="ECO:0000313" key="2">
    <source>
        <dbReference type="EMBL" id="JAT46667.1"/>
    </source>
</evidence>
<proteinExistence type="predicted"/>
<name>A0A1D1XW94_9ARAE</name>
<feature type="region of interest" description="Disordered" evidence="1">
    <location>
        <begin position="1"/>
        <end position="30"/>
    </location>
</feature>
<reference evidence="2" key="1">
    <citation type="submission" date="2015-07" db="EMBL/GenBank/DDBJ databases">
        <title>Transcriptome Assembly of Anthurium amnicola.</title>
        <authorList>
            <person name="Suzuki J."/>
        </authorList>
    </citation>
    <scope>NUCLEOTIDE SEQUENCE</scope>
</reference>
<feature type="compositionally biased region" description="Basic and acidic residues" evidence="1">
    <location>
        <begin position="249"/>
        <end position="259"/>
    </location>
</feature>
<feature type="compositionally biased region" description="Basic and acidic residues" evidence="1">
    <location>
        <begin position="499"/>
        <end position="526"/>
    </location>
</feature>
<feature type="region of interest" description="Disordered" evidence="1">
    <location>
        <begin position="444"/>
        <end position="579"/>
    </location>
</feature>
<feature type="compositionally biased region" description="Polar residues" evidence="1">
    <location>
        <begin position="260"/>
        <end position="274"/>
    </location>
</feature>
<feature type="compositionally biased region" description="Basic and acidic residues" evidence="1">
    <location>
        <begin position="345"/>
        <end position="367"/>
    </location>
</feature>
<feature type="region of interest" description="Disordered" evidence="1">
    <location>
        <begin position="340"/>
        <end position="400"/>
    </location>
</feature>
<dbReference type="EMBL" id="GDJX01021269">
    <property type="protein sequence ID" value="JAT46667.1"/>
    <property type="molecule type" value="Transcribed_RNA"/>
</dbReference>
<dbReference type="PANTHER" id="PTHR37729">
    <property type="entry name" value="NEUROFILAMENT PROTEIN-LIKE PROTEIN"/>
    <property type="match status" value="1"/>
</dbReference>
<dbReference type="PANTHER" id="PTHR37729:SF1">
    <property type="entry name" value="NEUROFILAMENT PROTEIN-LIKE PROTEIN"/>
    <property type="match status" value="1"/>
</dbReference>
<feature type="compositionally biased region" description="Basic and acidic residues" evidence="1">
    <location>
        <begin position="444"/>
        <end position="458"/>
    </location>
</feature>
<feature type="non-terminal residue" evidence="2">
    <location>
        <position position="1"/>
    </location>
</feature>
<dbReference type="AlphaFoldDB" id="A0A1D1XW94"/>
<feature type="compositionally biased region" description="Basic and acidic residues" evidence="1">
    <location>
        <begin position="390"/>
        <end position="400"/>
    </location>
</feature>
<feature type="compositionally biased region" description="Acidic residues" evidence="1">
    <location>
        <begin position="121"/>
        <end position="133"/>
    </location>
</feature>
<evidence type="ECO:0000256" key="1">
    <source>
        <dbReference type="SAM" id="MobiDB-lite"/>
    </source>
</evidence>
<sequence length="616" mass="66747">PEVENVYQHKETSGIDGSEESKVEQKVSPEAATAVAKEKIEDVNDVTSASATEEVKEYEDDKALACEVLEDKKDVDPVVGDVKKENEDIKVSGSEVSANSEDDAVEDAKEKVEPDKISTSEDPEVENSTDYAEEETKNAAESLSESVKNPVEKPEIPPIQELESVGKETEVSKPVFEMAKATEKPSNITAEPAQASETVEQEVLAAVKGASDATGELEKKDETPEVNKVLEASIDEKVLTEIEVPCEVSKEEPNVKESIHSSPSQALDVSASSTRIEEANDDNCAGVYKEDGKNEGIGLSATESLTKELTVDSTMRGLSTVVDEAESIGKDSIAEAVEISVKPESNIEEHKEETLETEPVKEQKEENTVETGVVEEQKEEKTLETVPVGEQKEEKNVENEVVKQVKEEKIVGTNSTLNASDETGDSGDPAAEVTETYVEDVKSFEGADKVSEEQRDLDGSDFTIKAIETPSEKEKGSEVAVEPKDESVTDNVTLTQASRDIDLDGQKDEADASIREPMDNPEETGKLHTGNVEMDETKGKKEDAESTDTQKLVEPSKDGASAKTDAEVQTPEISARPKTLMSKLKRSIVKVKKAIIGKPPSSKTVSAESKDEIEVR</sequence>
<protein>
    <submittedName>
        <fullName evidence="2">Uncharacterized protein</fullName>
    </submittedName>
</protein>
<feature type="compositionally biased region" description="Polar residues" evidence="1">
    <location>
        <begin position="489"/>
        <end position="498"/>
    </location>
</feature>
<feature type="compositionally biased region" description="Basic and acidic residues" evidence="1">
    <location>
        <begin position="79"/>
        <end position="90"/>
    </location>
</feature>
<gene>
    <name evidence="2" type="ORF">g.59630</name>
</gene>
<accession>A0A1D1XW94</accession>
<feature type="compositionally biased region" description="Basic and acidic residues" evidence="1">
    <location>
        <begin position="470"/>
        <end position="487"/>
    </location>
</feature>
<feature type="compositionally biased region" description="Basic and acidic residues" evidence="1">
    <location>
        <begin position="535"/>
        <end position="544"/>
    </location>
</feature>
<feature type="compositionally biased region" description="Basic and acidic residues" evidence="1">
    <location>
        <begin position="7"/>
        <end position="27"/>
    </location>
</feature>
<feature type="region of interest" description="Disordered" evidence="1">
    <location>
        <begin position="249"/>
        <end position="295"/>
    </location>
</feature>
<feature type="region of interest" description="Disordered" evidence="1">
    <location>
        <begin position="79"/>
        <end position="199"/>
    </location>
</feature>
<feature type="compositionally biased region" description="Basic and acidic residues" evidence="1">
    <location>
        <begin position="106"/>
        <end position="119"/>
    </location>
</feature>